<dbReference type="GO" id="GO:0032267">
    <property type="term" value="F:tRNA(Ile)-lysidine synthase activity"/>
    <property type="evidence" value="ECO:0007669"/>
    <property type="project" value="UniProtKB-EC"/>
</dbReference>
<comment type="subcellular location">
    <subcellularLocation>
        <location evidence="1 8">Cytoplasm</location>
    </subcellularLocation>
</comment>
<evidence type="ECO:0000256" key="7">
    <source>
        <dbReference type="ARBA" id="ARBA00048539"/>
    </source>
</evidence>
<evidence type="ECO:0000256" key="4">
    <source>
        <dbReference type="ARBA" id="ARBA00022694"/>
    </source>
</evidence>
<dbReference type="STRING" id="94869.SAMN04488529_106183"/>
<evidence type="ECO:0000256" key="5">
    <source>
        <dbReference type="ARBA" id="ARBA00022741"/>
    </source>
</evidence>
<accession>A0A1H0TBJ7</accession>
<dbReference type="SUPFAM" id="SSF82829">
    <property type="entry name" value="MesJ substrate recognition domain-like"/>
    <property type="match status" value="1"/>
</dbReference>
<keyword evidence="11" id="KW-1185">Reference proteome</keyword>
<dbReference type="EC" id="6.3.4.19" evidence="8"/>
<sequence>MIDKVKVFAQENNLIENNDKILVALSGGPDSVCLLHMLHSLKDELNLTIGAAHINHMLRGEEATGDELYVEKLCKNLSIPCYIARIDIDSISKKTSMSHEMVGRDERYKFFEAISNKHKYNKVAIAHNANDQAETVIMRMMRGTGLEGLVGIRAKRGGNIIRPILSLSREEIETYCSEKKLEPRIDKTNLENIYSRNKVRLDILPYMKENFNEDIIQTLNRMAGILQKDDEYINKQCNKAFKEYCELELESLLINKELFKLDDAIVTRVIKKSFIDYSGKYINFEMKHIYDVIDLAKKGTNKKIDLPNDIIAENIYGNIYLKYKKKKEENHQNNEIFIAKEGLSNNNLRFMNYIVNIEIINNKKNMEFSNNDLIKYFDYDKIRKGIIIRTRKDGDKIRPLGMTGNKKLKDIFINNKVPKEERDIIPIICFDNNISWIVGHKVSEDYKVTQKIEKIIKIKLVRKE</sequence>
<feature type="binding site" evidence="8">
    <location>
        <begin position="26"/>
        <end position="31"/>
    </location>
    <ligand>
        <name>ATP</name>
        <dbReference type="ChEBI" id="CHEBI:30616"/>
    </ligand>
</feature>
<dbReference type="InterPro" id="IPR014729">
    <property type="entry name" value="Rossmann-like_a/b/a_fold"/>
</dbReference>
<dbReference type="PANTHER" id="PTHR43033">
    <property type="entry name" value="TRNA(ILE)-LYSIDINE SYNTHASE-RELATED"/>
    <property type="match status" value="1"/>
</dbReference>
<comment type="catalytic activity">
    <reaction evidence="7 8">
        <text>cytidine(34) in tRNA(Ile2) + L-lysine + ATP = lysidine(34) in tRNA(Ile2) + AMP + diphosphate + H(+)</text>
        <dbReference type="Rhea" id="RHEA:43744"/>
        <dbReference type="Rhea" id="RHEA-COMP:10625"/>
        <dbReference type="Rhea" id="RHEA-COMP:10670"/>
        <dbReference type="ChEBI" id="CHEBI:15378"/>
        <dbReference type="ChEBI" id="CHEBI:30616"/>
        <dbReference type="ChEBI" id="CHEBI:32551"/>
        <dbReference type="ChEBI" id="CHEBI:33019"/>
        <dbReference type="ChEBI" id="CHEBI:82748"/>
        <dbReference type="ChEBI" id="CHEBI:83665"/>
        <dbReference type="ChEBI" id="CHEBI:456215"/>
        <dbReference type="EC" id="6.3.4.19"/>
    </reaction>
</comment>
<dbReference type="OrthoDB" id="9807403at2"/>
<dbReference type="RefSeq" id="WP_089970054.1">
    <property type="nucleotide sequence ID" value="NZ_FNJM01000006.1"/>
</dbReference>
<keyword evidence="4 8" id="KW-0819">tRNA processing</keyword>
<dbReference type="Pfam" id="PF11734">
    <property type="entry name" value="TilS_C"/>
    <property type="match status" value="1"/>
</dbReference>
<dbReference type="Gene3D" id="1.20.59.20">
    <property type="match status" value="1"/>
</dbReference>
<dbReference type="Pfam" id="PF01171">
    <property type="entry name" value="ATP_bind_3"/>
    <property type="match status" value="1"/>
</dbReference>
<evidence type="ECO:0000259" key="9">
    <source>
        <dbReference type="SMART" id="SM00977"/>
    </source>
</evidence>
<reference evidence="10 11" key="1">
    <citation type="submission" date="2016-10" db="EMBL/GenBank/DDBJ databases">
        <authorList>
            <person name="de Groot N.N."/>
        </authorList>
    </citation>
    <scope>NUCLEOTIDE SEQUENCE [LARGE SCALE GENOMIC DNA]</scope>
    <source>
        <strain evidence="10 11">DSM 12272</strain>
    </source>
</reference>
<dbReference type="NCBIfam" id="TIGR02432">
    <property type="entry name" value="lysidine_TilS_N"/>
    <property type="match status" value="1"/>
</dbReference>
<evidence type="ECO:0000256" key="1">
    <source>
        <dbReference type="ARBA" id="ARBA00004496"/>
    </source>
</evidence>
<keyword evidence="5 8" id="KW-0547">Nucleotide-binding</keyword>
<evidence type="ECO:0000256" key="2">
    <source>
        <dbReference type="ARBA" id="ARBA00022490"/>
    </source>
</evidence>
<dbReference type="GO" id="GO:0005737">
    <property type="term" value="C:cytoplasm"/>
    <property type="evidence" value="ECO:0007669"/>
    <property type="project" value="UniProtKB-SubCell"/>
</dbReference>
<evidence type="ECO:0000256" key="6">
    <source>
        <dbReference type="ARBA" id="ARBA00022840"/>
    </source>
</evidence>
<dbReference type="InterPro" id="IPR011063">
    <property type="entry name" value="TilS/TtcA_N"/>
</dbReference>
<comment type="function">
    <text evidence="8">Ligates lysine onto the cytidine present at position 34 of the AUA codon-specific tRNA(Ile) that contains the anticodon CAU, in an ATP-dependent manner. Cytidine is converted to lysidine, thus changing the amino acid specificity of the tRNA from methionine to isoleucine.</text>
</comment>
<dbReference type="AlphaFoldDB" id="A0A1H0TBJ7"/>
<dbReference type="InterPro" id="IPR012094">
    <property type="entry name" value="tRNA_Ile_lys_synt"/>
</dbReference>
<evidence type="ECO:0000256" key="8">
    <source>
        <dbReference type="HAMAP-Rule" id="MF_01161"/>
    </source>
</evidence>
<dbReference type="Proteomes" id="UP000198597">
    <property type="component" value="Unassembled WGS sequence"/>
</dbReference>
<dbReference type="SUPFAM" id="SSF52402">
    <property type="entry name" value="Adenine nucleotide alpha hydrolases-like"/>
    <property type="match status" value="1"/>
</dbReference>
<dbReference type="EMBL" id="FNJM01000006">
    <property type="protein sequence ID" value="SDP51412.1"/>
    <property type="molecule type" value="Genomic_DNA"/>
</dbReference>
<protein>
    <recommendedName>
        <fullName evidence="8">tRNA(Ile)-lysidine synthase</fullName>
        <ecNumber evidence="8">6.3.4.19</ecNumber>
    </recommendedName>
    <alternativeName>
        <fullName evidence="8">tRNA(Ile)-2-lysyl-cytidine synthase</fullName>
    </alternativeName>
    <alternativeName>
        <fullName evidence="8">tRNA(Ile)-lysidine synthetase</fullName>
    </alternativeName>
</protein>
<comment type="similarity">
    <text evidence="8">Belongs to the tRNA(Ile)-lysidine synthase family.</text>
</comment>
<dbReference type="InterPro" id="IPR012795">
    <property type="entry name" value="tRNA_Ile_lys_synt_N"/>
</dbReference>
<keyword evidence="6 8" id="KW-0067">ATP-binding</keyword>
<dbReference type="CDD" id="cd01992">
    <property type="entry name" value="TilS_N"/>
    <property type="match status" value="1"/>
</dbReference>
<organism evidence="10 11">
    <name type="scientific">Clostridium gasigenes</name>
    <dbReference type="NCBI Taxonomy" id="94869"/>
    <lineage>
        <taxon>Bacteria</taxon>
        <taxon>Bacillati</taxon>
        <taxon>Bacillota</taxon>
        <taxon>Clostridia</taxon>
        <taxon>Eubacteriales</taxon>
        <taxon>Clostridiaceae</taxon>
        <taxon>Clostridium</taxon>
    </lineage>
</organism>
<dbReference type="InterPro" id="IPR012796">
    <property type="entry name" value="Lysidine-tRNA-synth_C"/>
</dbReference>
<keyword evidence="2 8" id="KW-0963">Cytoplasm</keyword>
<name>A0A1H0TBJ7_9CLOT</name>
<dbReference type="PANTHER" id="PTHR43033:SF1">
    <property type="entry name" value="TRNA(ILE)-LYSIDINE SYNTHASE-RELATED"/>
    <property type="match status" value="1"/>
</dbReference>
<dbReference type="SMART" id="SM00977">
    <property type="entry name" value="TilS_C"/>
    <property type="match status" value="1"/>
</dbReference>
<comment type="domain">
    <text evidence="8">The N-terminal region contains the highly conserved SGGXDS motif, predicted to be a P-loop motif involved in ATP binding.</text>
</comment>
<dbReference type="GO" id="GO:0005524">
    <property type="term" value="F:ATP binding"/>
    <property type="evidence" value="ECO:0007669"/>
    <property type="project" value="UniProtKB-UniRule"/>
</dbReference>
<keyword evidence="3 8" id="KW-0436">Ligase</keyword>
<dbReference type="NCBIfam" id="TIGR02433">
    <property type="entry name" value="lysidine_TilS_C"/>
    <property type="match status" value="1"/>
</dbReference>
<gene>
    <name evidence="8" type="primary">tilS</name>
    <name evidence="10" type="ORF">SAMN04488529_106183</name>
</gene>
<evidence type="ECO:0000313" key="10">
    <source>
        <dbReference type="EMBL" id="SDP51412.1"/>
    </source>
</evidence>
<dbReference type="HAMAP" id="MF_01161">
    <property type="entry name" value="tRNA_Ile_lys_synt"/>
    <property type="match status" value="1"/>
</dbReference>
<dbReference type="Gene3D" id="3.40.50.620">
    <property type="entry name" value="HUPs"/>
    <property type="match status" value="1"/>
</dbReference>
<evidence type="ECO:0000256" key="3">
    <source>
        <dbReference type="ARBA" id="ARBA00022598"/>
    </source>
</evidence>
<dbReference type="GO" id="GO:0006400">
    <property type="term" value="P:tRNA modification"/>
    <property type="evidence" value="ECO:0007669"/>
    <property type="project" value="UniProtKB-UniRule"/>
</dbReference>
<dbReference type="SUPFAM" id="SSF56037">
    <property type="entry name" value="PheT/TilS domain"/>
    <property type="match status" value="1"/>
</dbReference>
<feature type="domain" description="Lysidine-tRNA(Ile) synthetase C-terminal" evidence="9">
    <location>
        <begin position="386"/>
        <end position="458"/>
    </location>
</feature>
<proteinExistence type="inferred from homology"/>
<evidence type="ECO:0000313" key="11">
    <source>
        <dbReference type="Proteomes" id="UP000198597"/>
    </source>
</evidence>